<evidence type="ECO:0000313" key="17">
    <source>
        <dbReference type="Proteomes" id="UP000253426"/>
    </source>
</evidence>
<keyword evidence="7 10" id="KW-0479">Metal-binding</keyword>
<dbReference type="Proteomes" id="UP000253426">
    <property type="component" value="Unassembled WGS sequence"/>
</dbReference>
<feature type="binding site" evidence="10 11">
    <location>
        <begin position="474"/>
        <end position="476"/>
    </location>
    <ligand>
        <name>L-homocysteine</name>
        <dbReference type="ChEBI" id="CHEBI:58199"/>
    </ligand>
</feature>
<dbReference type="EC" id="2.1.1.14" evidence="10"/>
<dbReference type="GO" id="GO:0003871">
    <property type="term" value="F:5-methyltetrahydropteroyltriglutamate-homocysteine S-methyltransferase activity"/>
    <property type="evidence" value="ECO:0007669"/>
    <property type="project" value="UniProtKB-UniRule"/>
</dbReference>
<evidence type="ECO:0000313" key="16">
    <source>
        <dbReference type="EMBL" id="RBP35683.1"/>
    </source>
</evidence>
<dbReference type="NCBIfam" id="NF003556">
    <property type="entry name" value="PRK05222.1"/>
    <property type="match status" value="1"/>
</dbReference>
<evidence type="ECO:0000256" key="5">
    <source>
        <dbReference type="ARBA" id="ARBA00022605"/>
    </source>
</evidence>
<feature type="binding site" evidence="10 11">
    <location>
        <position position="642"/>
    </location>
    <ligand>
        <name>L-homocysteine</name>
        <dbReference type="ChEBI" id="CHEBI:58199"/>
    </ligand>
</feature>
<dbReference type="GO" id="GO:0032259">
    <property type="term" value="P:methylation"/>
    <property type="evidence" value="ECO:0007669"/>
    <property type="project" value="UniProtKB-KW"/>
</dbReference>
<keyword evidence="9 10" id="KW-0486">Methionine biosynthesis</keyword>
<dbReference type="SUPFAM" id="SSF51726">
    <property type="entry name" value="UROD/MetE-like"/>
    <property type="match status" value="2"/>
</dbReference>
<feature type="binding site" evidence="12">
    <location>
        <position position="708"/>
    </location>
    <ligand>
        <name>Zn(2+)</name>
        <dbReference type="ChEBI" id="CHEBI:29105"/>
        <label>1</label>
        <note>catalytic</note>
    </ligand>
</feature>
<evidence type="ECO:0000256" key="9">
    <source>
        <dbReference type="ARBA" id="ARBA00023167"/>
    </source>
</evidence>
<dbReference type="Pfam" id="PF01717">
    <property type="entry name" value="Meth_synt_2"/>
    <property type="match status" value="1"/>
</dbReference>
<feature type="binding site" evidence="10 11">
    <location>
        <position position="527"/>
    </location>
    <ligand>
        <name>L-methionine</name>
        <dbReference type="ChEBI" id="CHEBI:57844"/>
    </ligand>
</feature>
<evidence type="ECO:0000259" key="14">
    <source>
        <dbReference type="Pfam" id="PF01717"/>
    </source>
</evidence>
<dbReference type="PIRSF" id="PIRSF000382">
    <property type="entry name" value="MeTrfase_B12_ind"/>
    <property type="match status" value="1"/>
</dbReference>
<feature type="active site" description="Proton donor" evidence="10 13">
    <location>
        <position position="737"/>
    </location>
</feature>
<keyword evidence="5 10" id="KW-0028">Amino-acid biosynthesis</keyword>
<keyword evidence="4 10" id="KW-0489">Methyltransferase</keyword>
<feature type="binding site" evidence="10 11">
    <location>
        <position position="604"/>
    </location>
    <ligand>
        <name>5-methyltetrahydropteroyltri-L-glutamate</name>
        <dbReference type="ChEBI" id="CHEBI:58207"/>
    </ligand>
</feature>
<feature type="binding site" evidence="10 11">
    <location>
        <begin position="474"/>
        <end position="476"/>
    </location>
    <ligand>
        <name>L-methionine</name>
        <dbReference type="ChEBI" id="CHEBI:57844"/>
    </ligand>
</feature>
<sequence>MTTNESATTTASSPAPLFSHSLGFPRVGARRELKKAVESFWKGASDETALQTTARELRATHWKLQSDAGIDLIPSNDFSLYDQVLDMSCLVGNVPERFGWDGKGDVNLETYFAMARGRSGEKKESASHTHDGECGCGSHGATACEMTKWFDTNYHYLVPEFNDGTTFRLASQKPFAEFQEALALGHRTKPVLLGPVSYLYLGKVHGGTNPSFDRFKLLPKLLEVYGEVLQKLAAQGAKWVQLDEPIFALDLDTTIKQYFTTAYDVLREKAGALKLITACYFGAAGANFLSLARLPVEAIHLDATRGASDLEHGLEVVPTRTIVSLGVVDGRNVWKNDFASSLKVIDQVVQKLGRDRVWLAPSCSLLHSPVSLQHETKLEPAIKSWMSFAAEKLGEVSTLARLAVSAARETDAAWIGNQSALASKATDPRLQVPAVRERVAALTPGDEQRDSAFAKRQEVQRNRLKLPAFPTTTIGSFPQTDEVRSWRARWRKGSLTDAEYEALLGEETARCVRVQEELDIDVLVHGEFERNDMVEYFGEQLDGFTFTQNGWVQSYGSRCVKPPVIFGDVSRPHPMTVRWFQYAQSLTSRPMKGMLTGPITILNWSFVRNDLSRPDVCRQIALAIRDEVRDLEAAGCRVIQIDEAALRECLPLREKDRAFYLQWTVASFRVAASVVRDDTQIHTHMCYSNFNDIIEAIAAMDADVITIETSRSSMELLDAFVRFQYPNEIGPGVYDIHSPRVPPAAEMRELMDRASAVLPKDNLWVNPDCGLKTRGWPEVKAALANMVNVAHALRG</sequence>
<name>A0A366H1C4_9BACT</name>
<feature type="binding site" evidence="10">
    <location>
        <position position="684"/>
    </location>
    <ligand>
        <name>Zn(2+)</name>
        <dbReference type="ChEBI" id="CHEBI:29105"/>
        <note>catalytic</note>
    </ligand>
</feature>
<evidence type="ECO:0000256" key="13">
    <source>
        <dbReference type="PIRSR" id="PIRSR000382-3"/>
    </source>
</evidence>
<dbReference type="InterPro" id="IPR006276">
    <property type="entry name" value="Cobalamin-indep_Met_synthase"/>
</dbReference>
<feature type="binding site" evidence="11">
    <location>
        <position position="153"/>
    </location>
    <ligand>
        <name>5-methyltetrahydropteroyltri-L-glutamate</name>
        <dbReference type="ChEBI" id="CHEBI:58207"/>
    </ligand>
</feature>
<comment type="pathway">
    <text evidence="2 10">Amino-acid biosynthesis; L-methionine biosynthesis via de novo pathway; L-methionine from L-homocysteine (MetE route): step 1/1.</text>
</comment>
<dbReference type="HAMAP" id="MF_00172">
    <property type="entry name" value="Meth_synth"/>
    <property type="match status" value="1"/>
</dbReference>
<evidence type="ECO:0000259" key="15">
    <source>
        <dbReference type="Pfam" id="PF08267"/>
    </source>
</evidence>
<evidence type="ECO:0000256" key="11">
    <source>
        <dbReference type="PIRSR" id="PIRSR000382-1"/>
    </source>
</evidence>
<comment type="similarity">
    <text evidence="3 10">Belongs to the vitamin-B12 independent methionine synthase family.</text>
</comment>
<feature type="binding site" evidence="12">
    <location>
        <position position="769"/>
    </location>
    <ligand>
        <name>Zn(2+)</name>
        <dbReference type="ChEBI" id="CHEBI:29105"/>
        <label>1</label>
        <note>catalytic</note>
    </ligand>
</feature>
<comment type="function">
    <text evidence="1 10">Catalyzes the transfer of a methyl group from 5-methyltetrahydrofolate to homocysteine resulting in methionine formation.</text>
</comment>
<feature type="binding site" evidence="10">
    <location>
        <position position="686"/>
    </location>
    <ligand>
        <name>Zn(2+)</name>
        <dbReference type="ChEBI" id="CHEBI:29105"/>
        <note>catalytic</note>
    </ligand>
</feature>
<dbReference type="UniPathway" id="UPA00051">
    <property type="reaction ID" value="UER00082"/>
</dbReference>
<feature type="binding site" evidence="11">
    <location>
        <position position="34"/>
    </location>
    <ligand>
        <name>5-methyltetrahydropteroyltri-L-glutamate</name>
        <dbReference type="ChEBI" id="CHEBI:58207"/>
    </ligand>
</feature>
<dbReference type="FunFam" id="3.20.20.210:FF:000002">
    <property type="entry name" value="5-methyltetrahydropteroyltriglutamate--homocysteine methyltransferase"/>
    <property type="match status" value="1"/>
</dbReference>
<accession>A0A366H1C4</accession>
<feature type="binding site" evidence="10">
    <location>
        <position position="648"/>
    </location>
    <ligand>
        <name>5-methyltetrahydropteroyltri-L-glutamate</name>
        <dbReference type="ChEBI" id="CHEBI:58207"/>
    </ligand>
</feature>
<dbReference type="InterPro" id="IPR002629">
    <property type="entry name" value="Met_Synth_C/arc"/>
</dbReference>
<organism evidence="16 17">
    <name type="scientific">Roseimicrobium gellanilyticum</name>
    <dbReference type="NCBI Taxonomy" id="748857"/>
    <lineage>
        <taxon>Bacteria</taxon>
        <taxon>Pseudomonadati</taxon>
        <taxon>Verrucomicrobiota</taxon>
        <taxon>Verrucomicrobiia</taxon>
        <taxon>Verrucomicrobiales</taxon>
        <taxon>Verrucomicrobiaceae</taxon>
        <taxon>Roseimicrobium</taxon>
    </lineage>
</organism>
<comment type="cofactor">
    <cofactor evidence="10">
        <name>Zn(2+)</name>
        <dbReference type="ChEBI" id="CHEBI:29105"/>
    </cofactor>
    <text evidence="10">Binds 1 zinc ion per subunit.</text>
</comment>
<feature type="binding site" evidence="10">
    <location>
        <begin position="31"/>
        <end position="34"/>
    </location>
    <ligand>
        <name>5-methyltetrahydropteroyltri-L-glutamate</name>
        <dbReference type="ChEBI" id="CHEBI:58207"/>
    </ligand>
</feature>
<evidence type="ECO:0000256" key="1">
    <source>
        <dbReference type="ARBA" id="ARBA00002777"/>
    </source>
</evidence>
<feature type="binding site" evidence="12">
    <location>
        <position position="686"/>
    </location>
    <ligand>
        <name>Zn(2+)</name>
        <dbReference type="ChEBI" id="CHEBI:29105"/>
        <label>1</label>
        <note>catalytic</note>
    </ligand>
</feature>
<comment type="caution">
    <text evidence="16">The sequence shown here is derived from an EMBL/GenBank/DDBJ whole genome shotgun (WGS) entry which is preliminary data.</text>
</comment>
<dbReference type="GO" id="GO:0008270">
    <property type="term" value="F:zinc ion binding"/>
    <property type="evidence" value="ECO:0007669"/>
    <property type="project" value="InterPro"/>
</dbReference>
<feature type="domain" description="Cobalamin-independent methionine synthase MetE N-terminal" evidence="15">
    <location>
        <begin position="19"/>
        <end position="351"/>
    </location>
</feature>
<dbReference type="FunFam" id="3.20.20.210:FF:000003">
    <property type="entry name" value="5-methyltetrahydropteroyltriglutamate--homocysteine methyltransferase"/>
    <property type="match status" value="1"/>
</dbReference>
<reference evidence="16 17" key="1">
    <citation type="submission" date="2018-06" db="EMBL/GenBank/DDBJ databases">
        <title>Genomic Encyclopedia of Type Strains, Phase IV (KMG-IV): sequencing the most valuable type-strain genomes for metagenomic binning, comparative biology and taxonomic classification.</title>
        <authorList>
            <person name="Goeker M."/>
        </authorList>
    </citation>
    <scope>NUCLEOTIDE SEQUENCE [LARGE SCALE GENOMIC DNA]</scope>
    <source>
        <strain evidence="16 17">DSM 25532</strain>
    </source>
</reference>
<evidence type="ECO:0000256" key="3">
    <source>
        <dbReference type="ARBA" id="ARBA00009553"/>
    </source>
</evidence>
<feature type="binding site" evidence="10 11">
    <location>
        <position position="642"/>
    </location>
    <ligand>
        <name>L-methionine</name>
        <dbReference type="ChEBI" id="CHEBI:57844"/>
    </ligand>
</feature>
<keyword evidence="10" id="KW-0677">Repeat</keyword>
<dbReference type="InterPro" id="IPR013215">
    <property type="entry name" value="Cbl-indep_Met_Synth_N"/>
</dbReference>
<keyword evidence="6 10" id="KW-0808">Transferase</keyword>
<feature type="binding site" evidence="10">
    <location>
        <position position="708"/>
    </location>
    <ligand>
        <name>Zn(2+)</name>
        <dbReference type="ChEBI" id="CHEBI:29105"/>
        <note>catalytic</note>
    </ligand>
</feature>
<feature type="binding site" evidence="10">
    <location>
        <position position="527"/>
    </location>
    <ligand>
        <name>L-homocysteine</name>
        <dbReference type="ChEBI" id="CHEBI:58199"/>
    </ligand>
</feature>
<dbReference type="CDD" id="cd03312">
    <property type="entry name" value="CIMS_N_terminal_like"/>
    <property type="match status" value="1"/>
</dbReference>
<proteinExistence type="inferred from homology"/>
<evidence type="ECO:0000256" key="8">
    <source>
        <dbReference type="ARBA" id="ARBA00022833"/>
    </source>
</evidence>
<evidence type="ECO:0000256" key="4">
    <source>
        <dbReference type="ARBA" id="ARBA00022603"/>
    </source>
</evidence>
<evidence type="ECO:0000256" key="2">
    <source>
        <dbReference type="ARBA" id="ARBA00004681"/>
    </source>
</evidence>
<gene>
    <name evidence="10" type="primary">metE</name>
    <name evidence="16" type="ORF">DES53_12052</name>
</gene>
<evidence type="ECO:0000256" key="10">
    <source>
        <dbReference type="HAMAP-Rule" id="MF_00172"/>
    </source>
</evidence>
<feature type="binding site" evidence="10 11">
    <location>
        <begin position="558"/>
        <end position="559"/>
    </location>
    <ligand>
        <name>5-methyltetrahydropteroyltri-L-glutamate</name>
        <dbReference type="ChEBI" id="CHEBI:58207"/>
    </ligand>
</feature>
<dbReference type="InterPro" id="IPR038071">
    <property type="entry name" value="UROD/MetE-like_sf"/>
</dbReference>
<comment type="cofactor">
    <cofactor evidence="12">
        <name>Zn(2+)</name>
        <dbReference type="ChEBI" id="CHEBI:29105"/>
    </cofactor>
    <text evidence="12">Binds 2 Zn(2+) ions per subunit.</text>
</comment>
<dbReference type="PANTHER" id="PTHR30519">
    <property type="entry name" value="5-METHYLTETRAHYDROPTEROYLTRIGLUTAMATE--HOMOCYSTEINE METHYLTRANSFERASE"/>
    <property type="match status" value="1"/>
</dbReference>
<feature type="binding site" evidence="12">
    <location>
        <position position="684"/>
    </location>
    <ligand>
        <name>Zn(2+)</name>
        <dbReference type="ChEBI" id="CHEBI:29105"/>
        <label>1</label>
        <note>catalytic</note>
    </ligand>
</feature>
<dbReference type="Pfam" id="PF08267">
    <property type="entry name" value="Meth_synt_1"/>
    <property type="match status" value="1"/>
</dbReference>
<dbReference type="CDD" id="cd03311">
    <property type="entry name" value="CIMS_C_terminal_like"/>
    <property type="match status" value="1"/>
</dbReference>
<protein>
    <recommendedName>
        <fullName evidence="10">5-methyltetrahydropteroyltriglutamate--homocysteine methyltransferase</fullName>
        <ecNumber evidence="10">2.1.1.14</ecNumber>
    </recommendedName>
    <alternativeName>
        <fullName evidence="10">Cobalamin-independent methionine synthase</fullName>
    </alternativeName>
    <alternativeName>
        <fullName evidence="10">Methionine synthase, vitamin-B12 independent isozyme</fullName>
    </alternativeName>
</protein>
<comment type="catalytic activity">
    <reaction evidence="10">
        <text>5-methyltetrahydropteroyltri-L-glutamate + L-homocysteine = tetrahydropteroyltri-L-glutamate + L-methionine</text>
        <dbReference type="Rhea" id="RHEA:21196"/>
        <dbReference type="ChEBI" id="CHEBI:57844"/>
        <dbReference type="ChEBI" id="CHEBI:58140"/>
        <dbReference type="ChEBI" id="CHEBI:58199"/>
        <dbReference type="ChEBI" id="CHEBI:58207"/>
        <dbReference type="EC" id="2.1.1.14"/>
    </reaction>
</comment>
<feature type="binding site" evidence="10">
    <location>
        <position position="769"/>
    </location>
    <ligand>
        <name>Zn(2+)</name>
        <dbReference type="ChEBI" id="CHEBI:29105"/>
        <note>catalytic</note>
    </ligand>
</feature>
<keyword evidence="17" id="KW-1185">Reference proteome</keyword>
<dbReference type="NCBIfam" id="TIGR01371">
    <property type="entry name" value="met_syn_B12ind"/>
    <property type="match status" value="1"/>
</dbReference>
<dbReference type="RefSeq" id="WP_211325752.1">
    <property type="nucleotide sequence ID" value="NZ_QNRR01000020.1"/>
</dbReference>
<feature type="domain" description="Cobalamin-independent methionine synthase MetE C-terminal/archaeal" evidence="14">
    <location>
        <begin position="469"/>
        <end position="791"/>
    </location>
</feature>
<evidence type="ECO:0000256" key="12">
    <source>
        <dbReference type="PIRSR" id="PIRSR000382-2"/>
    </source>
</evidence>
<feature type="binding site" evidence="10">
    <location>
        <position position="148"/>
    </location>
    <ligand>
        <name>5-methyltetrahydropteroyltri-L-glutamate</name>
        <dbReference type="ChEBI" id="CHEBI:58207"/>
    </ligand>
</feature>
<evidence type="ECO:0000256" key="6">
    <source>
        <dbReference type="ARBA" id="ARBA00022679"/>
    </source>
</evidence>
<keyword evidence="8 10" id="KW-0862">Zinc</keyword>
<dbReference type="AlphaFoldDB" id="A0A366H1C4"/>
<dbReference type="GO" id="GO:0071265">
    <property type="term" value="P:L-methionine biosynthetic process"/>
    <property type="evidence" value="ECO:0007669"/>
    <property type="project" value="UniProtKB-ARBA"/>
</dbReference>
<evidence type="ECO:0000256" key="7">
    <source>
        <dbReference type="ARBA" id="ARBA00022723"/>
    </source>
</evidence>
<dbReference type="Gene3D" id="3.20.20.210">
    <property type="match status" value="2"/>
</dbReference>
<dbReference type="EMBL" id="QNRR01000020">
    <property type="protein sequence ID" value="RBP35683.1"/>
    <property type="molecule type" value="Genomic_DNA"/>
</dbReference>